<dbReference type="FunFam" id="2.60.40.60:FF:000033">
    <property type="entry name" value="FAT atypical cadherin 1"/>
    <property type="match status" value="1"/>
</dbReference>
<dbReference type="SMART" id="SM00181">
    <property type="entry name" value="EGF"/>
    <property type="match status" value="6"/>
</dbReference>
<dbReference type="GO" id="GO:0008104">
    <property type="term" value="P:intracellular protein localization"/>
    <property type="evidence" value="ECO:0007669"/>
    <property type="project" value="UniProtKB-ARBA"/>
</dbReference>
<dbReference type="CDD" id="cd00110">
    <property type="entry name" value="LamG"/>
    <property type="match status" value="1"/>
</dbReference>
<feature type="domain" description="Cadherin" evidence="19">
    <location>
        <begin position="2247"/>
        <end position="2355"/>
    </location>
</feature>
<evidence type="ECO:0000256" key="8">
    <source>
        <dbReference type="ARBA" id="ARBA00022889"/>
    </source>
</evidence>
<dbReference type="FunFam" id="2.60.40.60:FF:000053">
    <property type="entry name" value="FAT atypical cadherin 3"/>
    <property type="match status" value="1"/>
</dbReference>
<dbReference type="PROSITE" id="PS50026">
    <property type="entry name" value="EGF_3"/>
    <property type="match status" value="5"/>
</dbReference>
<feature type="domain" description="Cadherin" evidence="19">
    <location>
        <begin position="2999"/>
        <end position="3099"/>
    </location>
</feature>
<dbReference type="EnsemblMetazoa" id="XM_022788657">
    <property type="protein sequence ID" value="XP_022644392"/>
    <property type="gene ID" value="LOC111243309"/>
</dbReference>
<dbReference type="SMART" id="SM00282">
    <property type="entry name" value="LamG"/>
    <property type="match status" value="1"/>
</dbReference>
<dbReference type="OrthoDB" id="6252479at2759"/>
<protein>
    <submittedName>
        <fullName evidence="20">Uncharacterized protein</fullName>
    </submittedName>
</protein>
<feature type="domain" description="Cadherin" evidence="19">
    <location>
        <begin position="1617"/>
        <end position="1721"/>
    </location>
</feature>
<keyword evidence="4 16" id="KW-0812">Transmembrane</keyword>
<feature type="transmembrane region" description="Helical" evidence="16">
    <location>
        <begin position="4298"/>
        <end position="4321"/>
    </location>
</feature>
<feature type="domain" description="Cadherin" evidence="19">
    <location>
        <begin position="1197"/>
        <end position="1303"/>
    </location>
</feature>
<dbReference type="GO" id="GO:0007424">
    <property type="term" value="P:open tracheal system development"/>
    <property type="evidence" value="ECO:0007669"/>
    <property type="project" value="UniProtKB-ARBA"/>
</dbReference>
<dbReference type="SMART" id="SM00179">
    <property type="entry name" value="EGF_CA"/>
    <property type="match status" value="3"/>
</dbReference>
<feature type="disulfide bond" evidence="14">
    <location>
        <begin position="3913"/>
        <end position="3922"/>
    </location>
</feature>
<dbReference type="PROSITE" id="PS00010">
    <property type="entry name" value="ASX_HYDROXYL"/>
    <property type="match status" value="1"/>
</dbReference>
<dbReference type="EnsemblMetazoa" id="XM_022788658">
    <property type="protein sequence ID" value="XP_022644393"/>
    <property type="gene ID" value="LOC111243309"/>
</dbReference>
<dbReference type="PRINTS" id="PR00205">
    <property type="entry name" value="CADHERIN"/>
</dbReference>
<feature type="domain" description="Cadherin" evidence="19">
    <location>
        <begin position="1511"/>
        <end position="1616"/>
    </location>
</feature>
<keyword evidence="21" id="KW-1185">Reference proteome</keyword>
<feature type="domain" description="Cadherin" evidence="19">
    <location>
        <begin position="3100"/>
        <end position="3203"/>
    </location>
</feature>
<evidence type="ECO:0000256" key="10">
    <source>
        <dbReference type="ARBA" id="ARBA00023136"/>
    </source>
</evidence>
<feature type="domain" description="EGF-like" evidence="18">
    <location>
        <begin position="4204"/>
        <end position="4240"/>
    </location>
</feature>
<keyword evidence="10 16" id="KW-0472">Membrane</keyword>
<evidence type="ECO:0000313" key="20">
    <source>
        <dbReference type="EnsemblMetazoa" id="XP_022644393"/>
    </source>
</evidence>
<feature type="domain" description="Cadherin" evidence="19">
    <location>
        <begin position="3410"/>
        <end position="3514"/>
    </location>
</feature>
<dbReference type="PROSITE" id="PS00022">
    <property type="entry name" value="EGF_1"/>
    <property type="match status" value="4"/>
</dbReference>
<evidence type="ECO:0000256" key="4">
    <source>
        <dbReference type="ARBA" id="ARBA00022692"/>
    </source>
</evidence>
<dbReference type="OMA" id="YSSLYYE"/>
<dbReference type="SMART" id="SM00112">
    <property type="entry name" value="CA"/>
    <property type="match status" value="33"/>
</dbReference>
<dbReference type="RefSeq" id="XP_022644393.1">
    <property type="nucleotide sequence ID" value="XM_022788658.1"/>
</dbReference>
<dbReference type="FunFam" id="2.60.40.60:FF:000039">
    <property type="entry name" value="FAT atypical cadherin 3"/>
    <property type="match status" value="1"/>
</dbReference>
<evidence type="ECO:0000256" key="16">
    <source>
        <dbReference type="SAM" id="Phobius"/>
    </source>
</evidence>
<dbReference type="PROSITE" id="PS50025">
    <property type="entry name" value="LAM_G_DOMAIN"/>
    <property type="match status" value="1"/>
</dbReference>
<dbReference type="InterPro" id="IPR001881">
    <property type="entry name" value="EGF-like_Ca-bd_dom"/>
</dbReference>
<feature type="domain" description="Cadherin" evidence="19">
    <location>
        <begin position="173"/>
        <end position="281"/>
    </location>
</feature>
<dbReference type="EnsemblMetazoa" id="XM_022788659">
    <property type="protein sequence ID" value="XP_022644394"/>
    <property type="gene ID" value="LOC111243309"/>
</dbReference>
<evidence type="ECO:0000256" key="5">
    <source>
        <dbReference type="ARBA" id="ARBA00022729"/>
    </source>
</evidence>
<dbReference type="SUPFAM" id="SSF49899">
    <property type="entry name" value="Concanavalin A-like lectins/glucanases"/>
    <property type="match status" value="1"/>
</dbReference>
<dbReference type="FunCoup" id="A0A7M7IYK9">
    <property type="interactions" value="310"/>
</dbReference>
<feature type="domain" description="Cadherin" evidence="19">
    <location>
        <begin position="1091"/>
        <end position="1196"/>
    </location>
</feature>
<evidence type="ECO:0000256" key="11">
    <source>
        <dbReference type="ARBA" id="ARBA00023157"/>
    </source>
</evidence>
<feature type="domain" description="Cadherin" evidence="19">
    <location>
        <begin position="3308"/>
        <end position="3409"/>
    </location>
</feature>
<feature type="domain" description="Cadherin" evidence="19">
    <location>
        <begin position="392"/>
        <end position="504"/>
    </location>
</feature>
<dbReference type="Pfam" id="PF07645">
    <property type="entry name" value="EGF_CA"/>
    <property type="match status" value="1"/>
</dbReference>
<feature type="compositionally biased region" description="Low complexity" evidence="15">
    <location>
        <begin position="4629"/>
        <end position="4653"/>
    </location>
</feature>
<keyword evidence="7 13" id="KW-0106">Calcium</keyword>
<feature type="disulfide bond" evidence="14">
    <location>
        <begin position="4193"/>
        <end position="4202"/>
    </location>
</feature>
<feature type="domain" description="Cadherin" evidence="19">
    <location>
        <begin position="2146"/>
        <end position="2246"/>
    </location>
</feature>
<feature type="domain" description="Cadherin" evidence="19">
    <location>
        <begin position="2356"/>
        <end position="2456"/>
    </location>
</feature>
<dbReference type="RefSeq" id="XP_022644396.1">
    <property type="nucleotide sequence ID" value="XM_022788661.1"/>
</dbReference>
<dbReference type="FunFam" id="2.60.40.60:FF:000026">
    <property type="entry name" value="FAT atypical cadherin 1"/>
    <property type="match status" value="1"/>
</dbReference>
<feature type="domain" description="Cadherin" evidence="19">
    <location>
        <begin position="2787"/>
        <end position="2886"/>
    </location>
</feature>
<proteinExistence type="predicted"/>
<dbReference type="FunFam" id="2.60.40.60:FF:000084">
    <property type="entry name" value="FAT atypical cadherin 3"/>
    <property type="match status" value="1"/>
</dbReference>
<evidence type="ECO:0000256" key="15">
    <source>
        <dbReference type="SAM" id="MobiDB-lite"/>
    </source>
</evidence>
<dbReference type="CDD" id="cd00054">
    <property type="entry name" value="EGF_CA"/>
    <property type="match status" value="5"/>
</dbReference>
<feature type="domain" description="Cadherin" evidence="19">
    <location>
        <begin position="1304"/>
        <end position="1411"/>
    </location>
</feature>
<dbReference type="GO" id="GO:0045296">
    <property type="term" value="F:cadherin binding"/>
    <property type="evidence" value="ECO:0007669"/>
    <property type="project" value="TreeGrafter"/>
</dbReference>
<feature type="domain" description="Cadherin" evidence="19">
    <location>
        <begin position="56"/>
        <end position="172"/>
    </location>
</feature>
<feature type="domain" description="Cadherin" evidence="19">
    <location>
        <begin position="1820"/>
        <end position="1934"/>
    </location>
</feature>
<evidence type="ECO:0000256" key="12">
    <source>
        <dbReference type="ARBA" id="ARBA00023180"/>
    </source>
</evidence>
<dbReference type="EnsemblMetazoa" id="XM_022788661">
    <property type="protein sequence ID" value="XP_022644396"/>
    <property type="gene ID" value="LOC111243309"/>
</dbReference>
<feature type="domain" description="Cadherin" evidence="19">
    <location>
        <begin position="1935"/>
        <end position="2032"/>
    </location>
</feature>
<evidence type="ECO:0000256" key="7">
    <source>
        <dbReference type="ARBA" id="ARBA00022837"/>
    </source>
</evidence>
<evidence type="ECO:0000313" key="21">
    <source>
        <dbReference type="Proteomes" id="UP000594260"/>
    </source>
</evidence>
<dbReference type="InterPro" id="IPR020894">
    <property type="entry name" value="Cadherin_CS"/>
</dbReference>
<feature type="domain" description="EGF-like" evidence="18">
    <location>
        <begin position="4163"/>
        <end position="4203"/>
    </location>
</feature>
<dbReference type="GO" id="GO:0007156">
    <property type="term" value="P:homophilic cell adhesion via plasma membrane adhesion molecules"/>
    <property type="evidence" value="ECO:0007669"/>
    <property type="project" value="InterPro"/>
</dbReference>
<dbReference type="FunFam" id="2.60.40.60:FF:000021">
    <property type="entry name" value="FAT atypical cadherin 1"/>
    <property type="match status" value="1"/>
</dbReference>
<dbReference type="GO" id="GO:0016477">
    <property type="term" value="P:cell migration"/>
    <property type="evidence" value="ECO:0007669"/>
    <property type="project" value="TreeGrafter"/>
</dbReference>
<dbReference type="PANTHER" id="PTHR24027">
    <property type="entry name" value="CADHERIN-23"/>
    <property type="match status" value="1"/>
</dbReference>
<evidence type="ECO:0000256" key="3">
    <source>
        <dbReference type="ARBA" id="ARBA00022536"/>
    </source>
</evidence>
<evidence type="ECO:0000259" key="19">
    <source>
        <dbReference type="PROSITE" id="PS50268"/>
    </source>
</evidence>
<reference evidence="20" key="1">
    <citation type="submission" date="2021-01" db="UniProtKB">
        <authorList>
            <consortium name="EnsemblMetazoa"/>
        </authorList>
    </citation>
    <scope>IDENTIFICATION</scope>
</reference>
<feature type="region of interest" description="Disordered" evidence="15">
    <location>
        <begin position="4618"/>
        <end position="4653"/>
    </location>
</feature>
<dbReference type="GO" id="GO:0008013">
    <property type="term" value="F:beta-catenin binding"/>
    <property type="evidence" value="ECO:0007669"/>
    <property type="project" value="TreeGrafter"/>
</dbReference>
<dbReference type="Gene3D" id="2.10.25.10">
    <property type="entry name" value="Laminin"/>
    <property type="match status" value="5"/>
</dbReference>
<dbReference type="FunFam" id="2.60.40.60:FF:000020">
    <property type="entry name" value="Dachsous cadherin-related 1b"/>
    <property type="match status" value="7"/>
</dbReference>
<keyword evidence="6" id="KW-0677">Repeat</keyword>
<sequence length="4653" mass="515736">MRWRLLLRPPLRGVPLQLILIISILVILNRRVDSSSLIGFGPSTGIQLADDRLTFTRASYNVSIPENCVGKTYVRPQERMGIQTSPEMSVRYKIVSGDKDKYFKAETKQVGDFWYLLLRIRTENSVVLNREYQDRYRLKVRGTLQHKNRKLYDVHCDVLVRILDKNDISPLFYPKTYNISVSEMTPLHQTVLKVSADDPDQGVNGEIYYNLAEPSQQFAIHPTLGGISLTRPLDFRRERVYNLTVEARDRGPKLGTDTVIKASTAKVTIHVLPANRHKPKIVVKNLQSYIEHGVGPETWAVVQVTDEDSGSNGNVGGLAITDGDLDGQFRVHNVGPNEYNVDFDPRNGATGESRGYNLTLRAWDKGSPSLFTDHSVFIRVSPALGAITPVFDKEDYDVHIQEVAPPNSPIVRVSAHLPHEEKHNDVIVYRIETGDEDGIFEVNPKTGQITTKHWLDRETRKYYSLTVSATNTKSRSTRHRTGAAVATTIVNINVLDCNDNAPRFNTSIESVVTIDENIPIGTKVITVSAADADDGENGYVSFALANTNKIPFKISPFTGVVTTTEVIDYESMSTNFYMLRIRAIDWGSPFQRQSEMTVRVQVRDLNDHRPQFEKVDCAVSVNSQTPIGTAILTLSAIDLDLRDLVTYRMEPASEHQCFSLDPQSGILSVACDSIELIDLDDVMLNVSATDGEHFADSMHVKIKIDKYSQDRNHLLKSRKDEKWKPHVECREAGLTKRLKEFLLARNSADRNTDQMEDTLISHSFFENRFAPEFPKSSLEISANESTPTGSVLARLRAKDADHGYNGQLVYVIASGDDDSCFQMDLYKGNLILVETLDRERTPKYVLNVTVYDLGEPKKSAWMTVVVYVLDVNDNPPIFEKPQYKFKISEAVSKGALVAKLRATDADDGDNSRIRYKLSSETHDFTVDEKSGILIVQHSLDRERQAEYNLMVKATDSSFDMPLTGTTLVNIQVQDVNDEPPRFTLKSYSTRAREDLPKGTVIMTMTAQDPDLGDGGKISYQMVNKELKHLFDVDSETGIVRLIGELDFEKNQIYNVTIRASDSGEPKSLYTESFLVVEVEDVNENRHAPKFADVVVQAAINENLPIGAFVLNVTATDDDDPSKLDGMVTYSIIEGDGLGLFAIDDKGVIRTKSVLDCENKPYYWLVVSAQDRAAVPLSSRLDVFIKINDVNDNIPLTKLPYYKGTVLEDSASDVSVLSIEAFDGDHSANAEKISFKITAGDPQGYFSIDEHTGLITTTNRKLDREIQDKYLLDVTVTDNAEPPLSSVTQVLIHVGDINDHDPKYTQVQYRFKILEQEELREQADLAQVVASDPDTGANSELAYSIIKGASFRFSIDQQTGMIRSRSALLADEIYELHVKVSDLGEVPRHSTCVVMLQVAPRPVAANNKPPKVKTVDVSEVLETDKVGHVVAMISAMDFDLHTVYFRISSGNEKKLFALKKPDEGAVIIARPIVQSDVGTHTLGVEATDGLSKTYIEFNVTVMDDNNQYPEFIEEKYSVEVSEMVKPGTDILKIKAIDKDVNDQLFYAIHNAAAVASMKKFHLAASTGILQVAQPLDHEETREHVITALAKDSGLPGKRAYVRIHVHVVDHNDHAPEFLQSSFEGKVFGSAAIGTSVVQCTAIDKDRGDNARISYSIVSGNVGGSFNIQPQLGTLSVAKPLNQQVLPEYYLVVRADDHGSPSLNSTVTVHIKVTVATNAPPRFEVDTKVVEVLENEPLGTPVVIAQAQSGSALYYDISLGNDEGCFVIDQSSGIVTTSCTLDYEMKQQYLIIVRATNLVYSVAEMALTIHVVDVNDNAPILKPRSYTGLISEVAEPGSVVMTNDSLPLVVTATDADRDINAHLIFSLVDSWARRFFRIDPSTGSISAAHRLDREVRDFYSFAVEVCDNGRPTALCSRAPAKVVVHVFDVNDSPPQFEKEYYNVTLVLPTHRGVTVARLTATDPDLDPVIRYSIIGGNSEEHFSVDPISGLVKVSQPNDMLDFYRLIVAAYDGVYEKTTTLHVAVVQSSSGVPGSSGNGGRSFRFSEPSYDSRVIENVEAIQSPLLVLTTVGTPLQEHVRFTLLNEEDKFSVGETSGALFIRPNVRFDREQQASYRLVVNAEATASGRVASTLIDVTVDDQNDNPPTFVDTPYHCVVPVEAGKGELVQKVRAEDPDYGVNGQVLYYLRDDHKGIFDIGTQSGNITLRKRLPAHITRYTLTVVAKDAGSLPMYSEVQVPVKVVTRTMPAFEKQFYSARIKENHGPNEPILSLTATSPRGRPLIYDITGGHHKEDFRLDYQTGPNTANSPCILYVNEQLDFDKMSKYDLTVRATDSVTGAYSEVSVTLSIEDVNNHPPLFEQIIYNVSVPELSPPGSSILAVKAHDKDSNSVLSYSVEDTERFMIDAKTGVISLKRSLDYEKQSSITLTVIATDSGPPHSLSSTALVFVQVTDTNDSPPAFVRPSVDCSVSELARRGQFVAHLGASDPDFSPSVLSVPQTLARFPDQFSSTPSLAYQIISGSQAFTVDRYFGVVSIGNLHLFRELVKSDLDVHLLNVSVTDGVFVAFCQLRIHIVPSNNHSPKFTHFEYEAIVAENSNANTYVTTVSASDQDRGSFGRVKYYIQSDENNRYFSLDPDSGEVRTRKLLDREKKQLYNIAIIAEDGGGRIGHSVVRVTVTDVNDNVPQFMLPEYRANVKNHTIGQTILKVTAVDKDLTLSTLRHSIHEGTPRNVTESFGIVEDTGEIYIKEPLREGMVYQFFAKASDRVEPMQESIVPVTVSALLPNQVEPYTKARIQDLYVKENAKIPTVITTLGAQQSSDLKFTLIANDNDLSLFTIDADTGRLTAIRSLDREECARYHVGIRAEARSSGLVSLIQVNVHVMDDNDNKPQFESTAQNGGYSVRVAENVPIGSKILRLMANDADIDSNGVITYDFYERNDPAADIFQIDPQTGWVTNLIALDRESVPSYNLTVVARDNGTPLKQYSLTTIHITVIDYNDNPPHFPKDMYDIEVSEDVLDNTEILTLNIEDPDDPKSQTMYFYLTSGNDRNHFGLSDHGVLFVRQKLDRESQEHYILEVTASDGIYIAKTKINIRLQDANDNGPVCLQSAYIEQVREDVAPGALILTVVARDSDIGRNAILRYSLRGKGHEQFHINASTGELRVNRALDRETQSSYSLTAHVQDSQHMEWSCTSSVHIMVSDVNDCAPQFTKDNYTVSISEDAEIATVVMKIYAVDRDIGINRKVSYTLLDNAGGHFEIQANTGIIQLMKALDRETVDIYRLIVEAADHGHPQMTSAVQVNVVVLDVNDNPPEFTQKIYHANISEMAPHGTRVVQVKAFSRDIGINAEISYSLENAEQFDIDQESGIVSVMRALDYETQAQYMLTVVAKDGGTPTLSSTSLLNVTIIDFNDNKPTFDKIRYNSVIREDTKVGEKILQIQATDSDSGVNGKLSYEIVNASEYREFNIDPRTGVIVLRNALDRELQSDYYFVVMARDGGESELNETVEVSVALSDINDNAPQFVKGGNYSAIIQEGKRDQKVIEIQVTDRDTPANAGPFTLTILNGNSNLDFVVRNMAIYTAEALNTERRAEYNLLIQVSDSGTPSLSSKTSVHVKVIEESKFPPDVDDLHIHVTSYLDDFPGGVIGKLHASDSDPYDKLIYELVDKENSLFYIDSEEGTLSAQNGLDVGSYIVNLSVSDAKFTTEAQAFVEVSLITEEALSNAVIVTLADVTPEDFLLTYQKGFQNGLKIMFGLKKQNVHIMSIQPSIAVNGSNTIEKRSVGKRSSQRENLDLLFALHKNQQYYKASFVTQKLRENQSQMDKEIDRKIIYISQNRCRPEMCANGECSDTVELDRTDLQSITTDRLSFVSPRHYPTLECICQPGFGGPKCETPVNECSKHPCASPKICIPSTLQATGYTCQCPENTGGPLCNETCAESNIDTCYIERHPLNFDERSYAHYELNHGIDKRLMFSGRVRTFQQSGVILYAAGQRDYAVLEVHNGKVQFRFDCGSGEGLVRVSHKTITDGRWHHIILERRGNFARVSVDRKWEASGVSPGSHDILNLDKRNQLFIGAALVGAARDEMRRGFFGCMDDIKVNSVSLPLHMTGSSNVAHLKRFVNVQFKCKDPLPNPGACGTQPCHNGGTCLSGLHSANYTCVCIEPRFKGSHCEVDTDPCASNPCSFSTLCSNVFDGRNNDFQCECPPQLSGKRCEYGQYCNPNPCQNKGVCEEGETDFTCRCPIGYRGNRCQYDIDECLHHICAQGATCINLLGGFECVCPPNVTGPFCSEHLQPPLIISSRLNTTVEELVGIVSVVSLVFLLALSTVCFFRFQFKKHRRMHSHLQSHVMLHGSTGDALEYGLTSTNKKHKQKKSKRQQQATTAEQCQMADLLLDIAGKKLDGGSMMNNLDKQPVAQPLNVQSSTLGSPRHTHADIALCQSMVVVPTTPQSILRMPRTDLNPQYIDKEQMYSEDKIKNCTLPNAASQPGLRYDDLASYSWDYSDLTAEQHALTSNIPEHVPAINDEVNSLLSSTESNSHSNLTALLPPITPPPPTGLSDLSFTTSSPVQLGFEDQSVLYNRGLNDYLPSHALSRDTSVNSTLDGEFVSYGFPHTGGKGFVLNHTQHTTSLTPNVGALGQPSSTASDGSSTSDDNTDNTVVRRVNV</sequence>
<keyword evidence="8" id="KW-0130">Cell adhesion</keyword>
<dbReference type="GO" id="GO:0001736">
    <property type="term" value="P:establishment of planar polarity"/>
    <property type="evidence" value="ECO:0007669"/>
    <property type="project" value="UniProtKB-ARBA"/>
</dbReference>
<feature type="domain" description="Cadherin" evidence="19">
    <location>
        <begin position="3204"/>
        <end position="3307"/>
    </location>
</feature>
<dbReference type="GO" id="GO:0007163">
    <property type="term" value="P:establishment or maintenance of cell polarity"/>
    <property type="evidence" value="ECO:0007669"/>
    <property type="project" value="UniProtKB-ARBA"/>
</dbReference>
<feature type="domain" description="Cadherin" evidence="19">
    <location>
        <begin position="1411"/>
        <end position="1510"/>
    </location>
</feature>
<dbReference type="GO" id="GO:0030855">
    <property type="term" value="P:epithelial cell differentiation"/>
    <property type="evidence" value="ECO:0007669"/>
    <property type="project" value="UniProtKB-ARBA"/>
</dbReference>
<dbReference type="FunFam" id="2.60.40.60:FF:000066">
    <property type="entry name" value="FAT atypical cadherin 1"/>
    <property type="match status" value="1"/>
</dbReference>
<feature type="domain" description="Cadherin" evidence="19">
    <location>
        <begin position="3633"/>
        <end position="3736"/>
    </location>
</feature>
<dbReference type="RefSeq" id="XP_022644394.1">
    <property type="nucleotide sequence ID" value="XM_022788659.1"/>
</dbReference>
<feature type="domain" description="Cadherin" evidence="19">
    <location>
        <begin position="774"/>
        <end position="878"/>
    </location>
</feature>
<dbReference type="Pfam" id="PF00028">
    <property type="entry name" value="Cadherin"/>
    <property type="match status" value="27"/>
</dbReference>
<dbReference type="RefSeq" id="XP_022644395.1">
    <property type="nucleotide sequence ID" value="XM_022788660.1"/>
</dbReference>
<dbReference type="EnsemblMetazoa" id="XM_022788660">
    <property type="protein sequence ID" value="XP_022644395"/>
    <property type="gene ID" value="LOC111243309"/>
</dbReference>
<dbReference type="SUPFAM" id="SSF49313">
    <property type="entry name" value="Cadherin-like"/>
    <property type="match status" value="33"/>
</dbReference>
<dbReference type="Proteomes" id="UP000594260">
    <property type="component" value="Unplaced"/>
</dbReference>
<dbReference type="InterPro" id="IPR018097">
    <property type="entry name" value="EGF_Ca-bd_CS"/>
</dbReference>
<evidence type="ECO:0000256" key="2">
    <source>
        <dbReference type="ARBA" id="ARBA00022475"/>
    </source>
</evidence>
<dbReference type="InParanoid" id="A0A7M7IYK9"/>
<dbReference type="PROSITE" id="PS01187">
    <property type="entry name" value="EGF_CA"/>
    <property type="match status" value="1"/>
</dbReference>
<feature type="domain" description="Cadherin" evidence="19">
    <location>
        <begin position="302"/>
        <end position="391"/>
    </location>
</feature>
<dbReference type="RefSeq" id="XP_022644391.1">
    <property type="nucleotide sequence ID" value="XM_022788656.1"/>
</dbReference>
<dbReference type="GO" id="GO:0016342">
    <property type="term" value="C:catenin complex"/>
    <property type="evidence" value="ECO:0007669"/>
    <property type="project" value="TreeGrafter"/>
</dbReference>
<dbReference type="FunFam" id="2.60.40.60:FF:000032">
    <property type="entry name" value="FAT atypical cadherin 1"/>
    <property type="match status" value="1"/>
</dbReference>
<dbReference type="Pfam" id="PF02210">
    <property type="entry name" value="Laminin_G_2"/>
    <property type="match status" value="1"/>
</dbReference>
<feature type="domain" description="Cadherin" evidence="19">
    <location>
        <begin position="506"/>
        <end position="612"/>
    </location>
</feature>
<dbReference type="InterPro" id="IPR001791">
    <property type="entry name" value="Laminin_G"/>
</dbReference>
<dbReference type="GO" id="GO:0048589">
    <property type="term" value="P:developmental growth"/>
    <property type="evidence" value="ECO:0007669"/>
    <property type="project" value="UniProtKB-ARBA"/>
</dbReference>
<feature type="domain" description="EGF-like" evidence="18">
    <location>
        <begin position="4122"/>
        <end position="4161"/>
    </location>
</feature>
<dbReference type="GO" id="GO:0005509">
    <property type="term" value="F:calcium ion binding"/>
    <property type="evidence" value="ECO:0007669"/>
    <property type="project" value="UniProtKB-UniRule"/>
</dbReference>
<dbReference type="RefSeq" id="XP_022644390.1">
    <property type="nucleotide sequence ID" value="XM_022788655.1"/>
</dbReference>
<evidence type="ECO:0000256" key="14">
    <source>
        <dbReference type="PROSITE-ProRule" id="PRU00076"/>
    </source>
</evidence>
<dbReference type="EnsemblMetazoa" id="XM_022788656">
    <property type="protein sequence ID" value="XP_022644391"/>
    <property type="gene ID" value="LOC111243309"/>
</dbReference>
<dbReference type="PANTHER" id="PTHR24027:SF438">
    <property type="entry name" value="CADHERIN 23"/>
    <property type="match status" value="1"/>
</dbReference>
<dbReference type="PROSITE" id="PS00232">
    <property type="entry name" value="CADHERIN_1"/>
    <property type="match status" value="12"/>
</dbReference>
<feature type="domain" description="Cadherin" evidence="19">
    <location>
        <begin position="2043"/>
        <end position="2145"/>
    </location>
</feature>
<accession>A0A7M7IYK9</accession>
<dbReference type="PROSITE" id="PS50268">
    <property type="entry name" value="CADHERIN_2"/>
    <property type="match status" value="33"/>
</dbReference>
<dbReference type="InterPro" id="IPR002126">
    <property type="entry name" value="Cadherin-like_dom"/>
</dbReference>
<dbReference type="RefSeq" id="XP_022644392.1">
    <property type="nucleotide sequence ID" value="XM_022788657.1"/>
</dbReference>
<feature type="domain" description="Cadherin" evidence="19">
    <location>
        <begin position="3516"/>
        <end position="3618"/>
    </location>
</feature>
<dbReference type="InterPro" id="IPR015919">
    <property type="entry name" value="Cadherin-like_sf"/>
</dbReference>
<feature type="domain" description="Cadherin" evidence="19">
    <location>
        <begin position="879"/>
        <end position="982"/>
    </location>
</feature>
<dbReference type="FunFam" id="2.60.40.60:FF:000064">
    <property type="entry name" value="FAT atypical cadherin 1"/>
    <property type="match status" value="1"/>
</dbReference>
<comment type="subcellular location">
    <subcellularLocation>
        <location evidence="1">Cell membrane</location>
        <topology evidence="1">Single-pass type I membrane protein</topology>
    </subcellularLocation>
</comment>
<dbReference type="FunFam" id="2.60.40.60:FF:000037">
    <property type="entry name" value="FAT atypical cadherin 1"/>
    <property type="match status" value="1"/>
</dbReference>
<keyword evidence="12" id="KW-0325">Glycoprotein</keyword>
<comment type="caution">
    <text evidence="14">Lacks conserved residue(s) required for the propagation of feature annotation.</text>
</comment>
<feature type="domain" description="Cadherin" evidence="19">
    <location>
        <begin position="2580"/>
        <end position="2682"/>
    </location>
</feature>
<evidence type="ECO:0000259" key="18">
    <source>
        <dbReference type="PROSITE" id="PS50026"/>
    </source>
</evidence>
<feature type="disulfide bond" evidence="14">
    <location>
        <begin position="4230"/>
        <end position="4239"/>
    </location>
</feature>
<evidence type="ECO:0000259" key="17">
    <source>
        <dbReference type="PROSITE" id="PS50025"/>
    </source>
</evidence>
<dbReference type="GeneID" id="111243309"/>
<dbReference type="InterPro" id="IPR049883">
    <property type="entry name" value="NOTCH1_EGF-like"/>
</dbReference>
<evidence type="ECO:0000256" key="6">
    <source>
        <dbReference type="ARBA" id="ARBA00022737"/>
    </source>
</evidence>
<dbReference type="Gene3D" id="2.60.40.60">
    <property type="entry name" value="Cadherins"/>
    <property type="match status" value="33"/>
</dbReference>
<evidence type="ECO:0000256" key="13">
    <source>
        <dbReference type="PROSITE-ProRule" id="PRU00043"/>
    </source>
</evidence>
<dbReference type="InterPro" id="IPR000152">
    <property type="entry name" value="EGF-type_Asp/Asn_hydroxyl_site"/>
</dbReference>
<dbReference type="SUPFAM" id="SSF57196">
    <property type="entry name" value="EGF/Laminin"/>
    <property type="match status" value="4"/>
</dbReference>
<dbReference type="FunFam" id="2.60.40.60:FF:000005">
    <property type="entry name" value="Protocadherin 9"/>
    <property type="match status" value="1"/>
</dbReference>
<organism evidence="20 21">
    <name type="scientific">Varroa destructor</name>
    <name type="common">Honeybee mite</name>
    <dbReference type="NCBI Taxonomy" id="109461"/>
    <lineage>
        <taxon>Eukaryota</taxon>
        <taxon>Metazoa</taxon>
        <taxon>Ecdysozoa</taxon>
        <taxon>Arthropoda</taxon>
        <taxon>Chelicerata</taxon>
        <taxon>Arachnida</taxon>
        <taxon>Acari</taxon>
        <taxon>Parasitiformes</taxon>
        <taxon>Mesostigmata</taxon>
        <taxon>Gamasina</taxon>
        <taxon>Dermanyssoidea</taxon>
        <taxon>Varroidae</taxon>
        <taxon>Varroa</taxon>
    </lineage>
</organism>
<dbReference type="EnsemblMetazoa" id="XM_022788654">
    <property type="protein sequence ID" value="XP_022644389"/>
    <property type="gene ID" value="LOC111243309"/>
</dbReference>
<feature type="domain" description="Laminin G" evidence="17">
    <location>
        <begin position="3938"/>
        <end position="4116"/>
    </location>
</feature>
<dbReference type="FunFam" id="2.60.40.60:FF:000116">
    <property type="entry name" value="Dachsous cadherin-related 2"/>
    <property type="match status" value="1"/>
</dbReference>
<keyword evidence="11 14" id="KW-1015">Disulfide bond</keyword>
<dbReference type="CDD" id="cd11304">
    <property type="entry name" value="Cadherin_repeat"/>
    <property type="match status" value="30"/>
</dbReference>
<dbReference type="InterPro" id="IPR013320">
    <property type="entry name" value="ConA-like_dom_sf"/>
</dbReference>
<dbReference type="KEGG" id="vde:111243309"/>
<dbReference type="FunFam" id="2.60.40.60:FF:000080">
    <property type="entry name" value="FAT atypical cadherin 1"/>
    <property type="match status" value="1"/>
</dbReference>
<feature type="domain" description="Cadherin" evidence="19">
    <location>
        <begin position="2457"/>
        <end position="2579"/>
    </location>
</feature>
<name>A0A7M7IYK9_VARDE</name>
<dbReference type="FunFam" id="2.60.40.60:FF:000013">
    <property type="entry name" value="Cadherin EGF LAG seven-pass G-type receptor"/>
    <property type="match status" value="1"/>
</dbReference>
<feature type="domain" description="Cadherin" evidence="19">
    <location>
        <begin position="2891"/>
        <end position="2998"/>
    </location>
</feature>
<dbReference type="Pfam" id="PF00008">
    <property type="entry name" value="EGF"/>
    <property type="match status" value="1"/>
</dbReference>
<dbReference type="RefSeq" id="XP_022644389.1">
    <property type="nucleotide sequence ID" value="XM_022788654.1"/>
</dbReference>
<dbReference type="InterPro" id="IPR000742">
    <property type="entry name" value="EGF"/>
</dbReference>
<dbReference type="PROSITE" id="PS01186">
    <property type="entry name" value="EGF_2"/>
    <property type="match status" value="1"/>
</dbReference>
<dbReference type="FunFam" id="2.60.40.60:FF:000015">
    <property type="entry name" value="FAT atypical cadherin 1"/>
    <property type="match status" value="3"/>
</dbReference>
<dbReference type="InterPro" id="IPR039808">
    <property type="entry name" value="Cadherin"/>
</dbReference>
<evidence type="ECO:0000256" key="1">
    <source>
        <dbReference type="ARBA" id="ARBA00004251"/>
    </source>
</evidence>
<keyword evidence="2" id="KW-1003">Cell membrane</keyword>
<keyword evidence="5" id="KW-0732">Signal</keyword>
<feature type="domain" description="Cadherin" evidence="19">
    <location>
        <begin position="1722"/>
        <end position="1819"/>
    </location>
</feature>
<feature type="domain" description="Cadherin" evidence="19">
    <location>
        <begin position="983"/>
        <end position="1090"/>
    </location>
</feature>
<dbReference type="Gene3D" id="2.60.120.200">
    <property type="match status" value="1"/>
</dbReference>
<feature type="domain" description="Cadherin" evidence="19">
    <location>
        <begin position="2692"/>
        <end position="2786"/>
    </location>
</feature>
<dbReference type="GO" id="GO:0048513">
    <property type="term" value="P:animal organ development"/>
    <property type="evidence" value="ECO:0007669"/>
    <property type="project" value="UniProtKB-ARBA"/>
</dbReference>
<keyword evidence="3 14" id="KW-0245">EGF-like domain</keyword>
<dbReference type="FunFam" id="2.60.40.60:FF:000041">
    <property type="entry name" value="FAT atypical cadherin 1"/>
    <property type="match status" value="1"/>
</dbReference>
<feature type="disulfide bond" evidence="14">
    <location>
        <begin position="4131"/>
        <end position="4148"/>
    </location>
</feature>
<keyword evidence="9 16" id="KW-1133">Transmembrane helix</keyword>
<dbReference type="EnsemblMetazoa" id="XM_022788655">
    <property type="protein sequence ID" value="XP_022644390"/>
    <property type="gene ID" value="LOC111243309"/>
</dbReference>
<feature type="domain" description="EGF-like" evidence="18">
    <location>
        <begin position="4242"/>
        <end position="4278"/>
    </location>
</feature>
<feature type="disulfide bond" evidence="14">
    <location>
        <begin position="4268"/>
        <end position="4277"/>
    </location>
</feature>
<feature type="domain" description="EGF-like" evidence="18">
    <location>
        <begin position="3884"/>
        <end position="3923"/>
    </location>
</feature>
<evidence type="ECO:0000256" key="9">
    <source>
        <dbReference type="ARBA" id="ARBA00022989"/>
    </source>
</evidence>